<sequence>FGGLELAAAGGHEEHDRGQLDATDRVALQVLEEALVRAQLERSLAQEREGVLRQRIAHLFAAARKGR</sequence>
<dbReference type="HOGENOM" id="CLU_2819578_0_0_1"/>
<reference evidence="2 3" key="1">
    <citation type="journal article" date="2014" name="PLoS Genet.">
        <title>Analysis of the Phlebiopsis gigantea genome, transcriptome and secretome provides insight into its pioneer colonization strategies of wood.</title>
        <authorList>
            <person name="Hori C."/>
            <person name="Ishida T."/>
            <person name="Igarashi K."/>
            <person name="Samejima M."/>
            <person name="Suzuki H."/>
            <person name="Master E."/>
            <person name="Ferreira P."/>
            <person name="Ruiz-Duenas F.J."/>
            <person name="Held B."/>
            <person name="Canessa P."/>
            <person name="Larrondo L.F."/>
            <person name="Schmoll M."/>
            <person name="Druzhinina I.S."/>
            <person name="Kubicek C.P."/>
            <person name="Gaskell J.A."/>
            <person name="Kersten P."/>
            <person name="St John F."/>
            <person name="Glasner J."/>
            <person name="Sabat G."/>
            <person name="Splinter BonDurant S."/>
            <person name="Syed K."/>
            <person name="Yadav J."/>
            <person name="Mgbeahuruike A.C."/>
            <person name="Kovalchuk A."/>
            <person name="Asiegbu F.O."/>
            <person name="Lackner G."/>
            <person name="Hoffmeister D."/>
            <person name="Rencoret J."/>
            <person name="Gutierrez A."/>
            <person name="Sun H."/>
            <person name="Lindquist E."/>
            <person name="Barry K."/>
            <person name="Riley R."/>
            <person name="Grigoriev I.V."/>
            <person name="Henrissat B."/>
            <person name="Kues U."/>
            <person name="Berka R.M."/>
            <person name="Martinez A.T."/>
            <person name="Covert S.F."/>
            <person name="Blanchette R.A."/>
            <person name="Cullen D."/>
        </authorList>
    </citation>
    <scope>NUCLEOTIDE SEQUENCE [LARGE SCALE GENOMIC DNA]</scope>
    <source>
        <strain evidence="2 3">11061_1 CR5-6</strain>
    </source>
</reference>
<feature type="compositionally biased region" description="Basic and acidic residues" evidence="1">
    <location>
        <begin position="11"/>
        <end position="20"/>
    </location>
</feature>
<feature type="compositionally biased region" description="Low complexity" evidence="1">
    <location>
        <begin position="1"/>
        <end position="10"/>
    </location>
</feature>
<accession>A0A0C3S3T1</accession>
<evidence type="ECO:0000313" key="2">
    <source>
        <dbReference type="EMBL" id="KIP02595.1"/>
    </source>
</evidence>
<feature type="region of interest" description="Disordered" evidence="1">
    <location>
        <begin position="1"/>
        <end position="20"/>
    </location>
</feature>
<protein>
    <submittedName>
        <fullName evidence="2">Uncharacterized protein</fullName>
    </submittedName>
</protein>
<evidence type="ECO:0000313" key="3">
    <source>
        <dbReference type="Proteomes" id="UP000053257"/>
    </source>
</evidence>
<dbReference type="Proteomes" id="UP000053257">
    <property type="component" value="Unassembled WGS sequence"/>
</dbReference>
<evidence type="ECO:0000256" key="1">
    <source>
        <dbReference type="SAM" id="MobiDB-lite"/>
    </source>
</evidence>
<proteinExistence type="predicted"/>
<dbReference type="AlphaFoldDB" id="A0A0C3S3T1"/>
<name>A0A0C3S3T1_PHLG1</name>
<dbReference type="EMBL" id="KN840664">
    <property type="protein sequence ID" value="KIP02595.1"/>
    <property type="molecule type" value="Genomic_DNA"/>
</dbReference>
<feature type="non-terminal residue" evidence="2">
    <location>
        <position position="1"/>
    </location>
</feature>
<keyword evidence="3" id="KW-1185">Reference proteome</keyword>
<organism evidence="2 3">
    <name type="scientific">Phlebiopsis gigantea (strain 11061_1 CR5-6)</name>
    <name type="common">White-rot fungus</name>
    <name type="synonym">Peniophora gigantea</name>
    <dbReference type="NCBI Taxonomy" id="745531"/>
    <lineage>
        <taxon>Eukaryota</taxon>
        <taxon>Fungi</taxon>
        <taxon>Dikarya</taxon>
        <taxon>Basidiomycota</taxon>
        <taxon>Agaricomycotina</taxon>
        <taxon>Agaricomycetes</taxon>
        <taxon>Polyporales</taxon>
        <taxon>Phanerochaetaceae</taxon>
        <taxon>Phlebiopsis</taxon>
    </lineage>
</organism>
<gene>
    <name evidence="2" type="ORF">PHLGIDRAFT_122317</name>
</gene>